<keyword evidence="1" id="KW-1185">Reference proteome</keyword>
<evidence type="ECO:0000313" key="1">
    <source>
        <dbReference type="Proteomes" id="UP000887566"/>
    </source>
</evidence>
<protein>
    <submittedName>
        <fullName evidence="2">Uncharacterized protein</fullName>
    </submittedName>
</protein>
<dbReference type="WBParaSite" id="PSAMB.scaffold101size79781.g1832.t1">
    <property type="protein sequence ID" value="PSAMB.scaffold101size79781.g1832.t1"/>
    <property type="gene ID" value="PSAMB.scaffold101size79781.g1832"/>
</dbReference>
<accession>A0A914UIL2</accession>
<dbReference type="Proteomes" id="UP000887566">
    <property type="component" value="Unplaced"/>
</dbReference>
<reference evidence="2" key="1">
    <citation type="submission" date="2022-11" db="UniProtKB">
        <authorList>
            <consortium name="WormBaseParasite"/>
        </authorList>
    </citation>
    <scope>IDENTIFICATION</scope>
</reference>
<evidence type="ECO:0000313" key="2">
    <source>
        <dbReference type="WBParaSite" id="PSAMB.scaffold101size79781.g1832.t1"/>
    </source>
</evidence>
<proteinExistence type="predicted"/>
<sequence>MTESAKFYDEQFFADLSKEREPFDLLLNDINRNNIFTEKEPSKEFVFEISAMKKEEFSPPSPLSPFSRFLNEDFTLQQHKSDWQHDINEAAKNFSFTSTPKVDLKEQPVSKMTERKTFFSFAPMFFAKDPKFNYIFSWYGWWRAQWVKIGDRV</sequence>
<name>A0A914UIL2_9BILA</name>
<dbReference type="AlphaFoldDB" id="A0A914UIL2"/>
<organism evidence="1 2">
    <name type="scientific">Plectus sambesii</name>
    <dbReference type="NCBI Taxonomy" id="2011161"/>
    <lineage>
        <taxon>Eukaryota</taxon>
        <taxon>Metazoa</taxon>
        <taxon>Ecdysozoa</taxon>
        <taxon>Nematoda</taxon>
        <taxon>Chromadorea</taxon>
        <taxon>Plectida</taxon>
        <taxon>Plectina</taxon>
        <taxon>Plectoidea</taxon>
        <taxon>Plectidae</taxon>
        <taxon>Plectus</taxon>
    </lineage>
</organism>